<keyword evidence="2" id="KW-1185">Reference proteome</keyword>
<reference evidence="1" key="1">
    <citation type="journal article" date="2014" name="Genome Announc.">
        <title>Draft genome sequences of the altered schaedler flora, a defined bacterial community from gnotobiotic mice.</title>
        <authorList>
            <person name="Wannemuehler M.J."/>
            <person name="Overstreet A.M."/>
            <person name="Ward D.V."/>
            <person name="Phillips G.J."/>
        </authorList>
    </citation>
    <scope>NUCLEOTIDE SEQUENCE</scope>
    <source>
        <strain evidence="1">ASF457</strain>
    </source>
</reference>
<sequence>MRFMSTVCITALVSAIMLLSVTESYAYKGDEFITPDSWNRHITSNGIKSTMNGISFGDTGLLKIGLTTRAKLRFSDETDFPIYQYARLRLSGVQAGEGEFVLNLNMRGAYDDTPAIGDRTYHRFYSGLYASRSYNEYTRSVKSLDGDFRIYQGNIELKNVIPITDISLGRIYLQQIDGYKIDGANIKLTPSEYFNIGVYYGLPVSYYSDLQTQVVGTNIEIPVASSGTSLKLAYSYFMKLNSGGGNPDTHVARARLDQSLNFNPISASFYAEGDLIGEAFVYEVGFDADIHASKTGISAYINGQATHNENPVNTYVSLYEGILSSSEYVMGGFKISQGIVDKLLLGIGYEGRFNFSTAYGDRDYHRVFANLDLVGLIHRNNYLSLIVDYYNVPEIKHQNGNERVVGGFRMTQVFLENLEGWIGVNVQNFQYRNSPVKMNGMRGMWNEINQRKNSENTTLAYIGGVYKPAEWCALQLDYVFEYADLFKNADLQPDSHTVEMWVNFIW</sequence>
<organism evidence="1 2">
    <name type="scientific">Mucispirillum schaedleri ASF457</name>
    <dbReference type="NCBI Taxonomy" id="1379858"/>
    <lineage>
        <taxon>Bacteria</taxon>
        <taxon>Pseudomonadati</taxon>
        <taxon>Deferribacterota</taxon>
        <taxon>Deferribacteres</taxon>
        <taxon>Deferribacterales</taxon>
        <taxon>Mucispirillaceae</taxon>
        <taxon>Mucispirillum</taxon>
    </lineage>
</organism>
<dbReference type="KEGG" id="msch:N508_001479"/>
<dbReference type="Proteomes" id="UP000017429">
    <property type="component" value="Chromosome"/>
</dbReference>
<name>V2QGD8_9BACT</name>
<evidence type="ECO:0000313" key="2">
    <source>
        <dbReference type="Proteomes" id="UP000017429"/>
    </source>
</evidence>
<dbReference type="OrthoDB" id="9811852at2"/>
<dbReference type="AlphaFoldDB" id="V2QGD8"/>
<evidence type="ECO:0000313" key="1">
    <source>
        <dbReference type="EMBL" id="USF24393.1"/>
    </source>
</evidence>
<proteinExistence type="predicted"/>
<dbReference type="EMBL" id="CP097562">
    <property type="protein sequence ID" value="USF24393.1"/>
    <property type="molecule type" value="Genomic_DNA"/>
</dbReference>
<gene>
    <name evidence="1" type="ORF">N508_001479</name>
</gene>
<reference evidence="1" key="3">
    <citation type="submission" date="2022-06" db="EMBL/GenBank/DDBJ databases">
        <title>Resources to Facilitate Use of the Altered Schaedler Flora (ASF) Mouse Model to Study Microbiome Function.</title>
        <authorList>
            <person name="Proctor A."/>
            <person name="Parvinroo S."/>
            <person name="Richie T."/>
            <person name="Jia X."/>
            <person name="Lee S.T.M."/>
            <person name="Karp P.D."/>
            <person name="Paley S."/>
            <person name="Kostic A.D."/>
            <person name="Pierre J.F."/>
            <person name="Wannemuehler M.J."/>
            <person name="Phillips G.J."/>
        </authorList>
    </citation>
    <scope>NUCLEOTIDE SEQUENCE</scope>
    <source>
        <strain evidence="1">ASF457</strain>
    </source>
</reference>
<accession>V2QGD8</accession>
<dbReference type="eggNOG" id="ENOG5033CI6">
    <property type="taxonomic scope" value="Bacteria"/>
</dbReference>
<reference evidence="1" key="2">
    <citation type="submission" date="2022-05" db="EMBL/GenBank/DDBJ databases">
        <authorList>
            <person name="Proctor A.L."/>
            <person name="Phillips G.J."/>
            <person name="Wannemuehler M.J."/>
        </authorList>
    </citation>
    <scope>NUCLEOTIDE SEQUENCE</scope>
    <source>
        <strain evidence="1">ASF457</strain>
    </source>
</reference>
<protein>
    <submittedName>
        <fullName evidence="1">Uncharacterized protein</fullName>
    </submittedName>
</protein>
<dbReference type="RefSeq" id="WP_023275776.1">
    <property type="nucleotide sequence ID" value="NZ_CP097562.1"/>
</dbReference>